<reference evidence="2" key="1">
    <citation type="submission" date="2016-10" db="EMBL/GenBank/DDBJ databases">
        <title>Sequence of Gallionella enrichment culture.</title>
        <authorList>
            <person name="Poehlein A."/>
            <person name="Muehling M."/>
            <person name="Daniel R."/>
        </authorList>
    </citation>
    <scope>NUCLEOTIDE SEQUENCE</scope>
</reference>
<dbReference type="EMBL" id="MLJW01003900">
    <property type="protein sequence ID" value="OIQ71055.1"/>
    <property type="molecule type" value="Genomic_DNA"/>
</dbReference>
<dbReference type="Pfam" id="PF02594">
    <property type="entry name" value="DUF167"/>
    <property type="match status" value="1"/>
</dbReference>
<name>A0A1J5PTJ4_9ZZZZ</name>
<dbReference type="InterPro" id="IPR003746">
    <property type="entry name" value="DUF167"/>
</dbReference>
<gene>
    <name evidence="2" type="ORF">GALL_473280</name>
</gene>
<evidence type="ECO:0000256" key="1">
    <source>
        <dbReference type="ARBA" id="ARBA00010364"/>
    </source>
</evidence>
<dbReference type="Gene3D" id="3.30.1200.10">
    <property type="entry name" value="YggU-like"/>
    <property type="match status" value="1"/>
</dbReference>
<organism evidence="2">
    <name type="scientific">mine drainage metagenome</name>
    <dbReference type="NCBI Taxonomy" id="410659"/>
    <lineage>
        <taxon>unclassified sequences</taxon>
        <taxon>metagenomes</taxon>
        <taxon>ecological metagenomes</taxon>
    </lineage>
</organism>
<comment type="similarity">
    <text evidence="1">Belongs to the UPF0235 family.</text>
</comment>
<proteinExistence type="inferred from homology"/>
<dbReference type="SMART" id="SM01152">
    <property type="entry name" value="DUF167"/>
    <property type="match status" value="1"/>
</dbReference>
<evidence type="ECO:0000313" key="2">
    <source>
        <dbReference type="EMBL" id="OIQ71055.1"/>
    </source>
</evidence>
<sequence length="97" mass="10947">MLSTGSYPAWLRPDREHGGALRVLLGAPAVDGRANAALTDYLALCCEVPRRQVHLRSGMTSRRKRVEIDAPIDQVWLRLSAQLQARKRLRRFPSKTP</sequence>
<dbReference type="InterPro" id="IPR036591">
    <property type="entry name" value="YggU-like_sf"/>
</dbReference>
<comment type="caution">
    <text evidence="2">The sequence shown here is derived from an EMBL/GenBank/DDBJ whole genome shotgun (WGS) entry which is preliminary data.</text>
</comment>
<evidence type="ECO:0008006" key="3">
    <source>
        <dbReference type="Google" id="ProtNLM"/>
    </source>
</evidence>
<dbReference type="AlphaFoldDB" id="A0A1J5PTJ4"/>
<protein>
    <recommendedName>
        <fullName evidence="3">Protein containing DUF167</fullName>
    </recommendedName>
</protein>
<accession>A0A1J5PTJ4</accession>
<dbReference type="NCBIfam" id="TIGR00251">
    <property type="entry name" value="DUF167 family protein"/>
    <property type="match status" value="1"/>
</dbReference>
<dbReference type="SUPFAM" id="SSF69786">
    <property type="entry name" value="YggU-like"/>
    <property type="match status" value="1"/>
</dbReference>